<feature type="DNA-binding region" description="NDT80" evidence="2">
    <location>
        <begin position="96"/>
        <end position="330"/>
    </location>
</feature>
<dbReference type="PROSITE" id="PS51517">
    <property type="entry name" value="NDT80"/>
    <property type="match status" value="1"/>
</dbReference>
<feature type="compositionally biased region" description="Polar residues" evidence="3">
    <location>
        <begin position="455"/>
        <end position="465"/>
    </location>
</feature>
<dbReference type="GO" id="GO:0003700">
    <property type="term" value="F:DNA-binding transcription factor activity"/>
    <property type="evidence" value="ECO:0007669"/>
    <property type="project" value="UniProtKB-UniRule"/>
</dbReference>
<protein>
    <submittedName>
        <fullName evidence="5">p53-like transcription factor</fullName>
    </submittedName>
</protein>
<dbReference type="OrthoDB" id="4117572at2759"/>
<evidence type="ECO:0000313" key="5">
    <source>
        <dbReference type="EMBL" id="KEQ82685.1"/>
    </source>
</evidence>
<dbReference type="GO" id="GO:0045944">
    <property type="term" value="P:positive regulation of transcription by RNA polymerase II"/>
    <property type="evidence" value="ECO:0007669"/>
    <property type="project" value="TreeGrafter"/>
</dbReference>
<dbReference type="GO" id="GO:0003677">
    <property type="term" value="F:DNA binding"/>
    <property type="evidence" value="ECO:0007669"/>
    <property type="project" value="UniProtKB-KW"/>
</dbReference>
<evidence type="ECO:0000313" key="6">
    <source>
        <dbReference type="Proteomes" id="UP000030706"/>
    </source>
</evidence>
<dbReference type="HOGENOM" id="CLU_019472_2_0_1"/>
<dbReference type="GO" id="GO:0051321">
    <property type="term" value="P:meiotic cell cycle"/>
    <property type="evidence" value="ECO:0007669"/>
    <property type="project" value="TreeGrafter"/>
</dbReference>
<dbReference type="InterPro" id="IPR052605">
    <property type="entry name" value="Fungal_trans_regulator"/>
</dbReference>
<dbReference type="InterPro" id="IPR037141">
    <property type="entry name" value="NDT80_DNA-bd_dom_sf"/>
</dbReference>
<reference evidence="5 6" key="1">
    <citation type="journal article" date="2014" name="BMC Genomics">
        <title>Genome sequencing of four Aureobasidium pullulans varieties: biotechnological potential, stress tolerance, and description of new species.</title>
        <authorList>
            <person name="Gostin Ar C."/>
            <person name="Ohm R.A."/>
            <person name="Kogej T."/>
            <person name="Sonjak S."/>
            <person name="Turk M."/>
            <person name="Zajc J."/>
            <person name="Zalar P."/>
            <person name="Grube M."/>
            <person name="Sun H."/>
            <person name="Han J."/>
            <person name="Sharma A."/>
            <person name="Chiniquy J."/>
            <person name="Ngan C.Y."/>
            <person name="Lipzen A."/>
            <person name="Barry K."/>
            <person name="Grigoriev I.V."/>
            <person name="Gunde-Cimerman N."/>
        </authorList>
    </citation>
    <scope>NUCLEOTIDE SEQUENCE [LARGE SCALE GENOMIC DNA]</scope>
    <source>
        <strain evidence="5 6">EXF-150</strain>
    </source>
</reference>
<evidence type="ECO:0000256" key="3">
    <source>
        <dbReference type="SAM" id="MobiDB-lite"/>
    </source>
</evidence>
<keyword evidence="6" id="KW-1185">Reference proteome</keyword>
<evidence type="ECO:0000256" key="1">
    <source>
        <dbReference type="ARBA" id="ARBA00023125"/>
    </source>
</evidence>
<feature type="region of interest" description="Disordered" evidence="3">
    <location>
        <begin position="320"/>
        <end position="380"/>
    </location>
</feature>
<dbReference type="FunFam" id="2.60.40.1390:FF:000007">
    <property type="entry name" value="p53-like transcription factor"/>
    <property type="match status" value="1"/>
</dbReference>
<feature type="domain" description="NDT80" evidence="4">
    <location>
        <begin position="96"/>
        <end position="330"/>
    </location>
</feature>
<organism evidence="5 6">
    <name type="scientific">Aureobasidium pullulans EXF-150</name>
    <dbReference type="NCBI Taxonomy" id="1043002"/>
    <lineage>
        <taxon>Eukaryota</taxon>
        <taxon>Fungi</taxon>
        <taxon>Dikarya</taxon>
        <taxon>Ascomycota</taxon>
        <taxon>Pezizomycotina</taxon>
        <taxon>Dothideomycetes</taxon>
        <taxon>Dothideomycetidae</taxon>
        <taxon>Dothideales</taxon>
        <taxon>Saccotheciaceae</taxon>
        <taxon>Aureobasidium</taxon>
    </lineage>
</organism>
<dbReference type="Gene3D" id="2.60.40.1390">
    <property type="entry name" value="NDT80 DNA-binding domain"/>
    <property type="match status" value="1"/>
</dbReference>
<dbReference type="EMBL" id="KL584986">
    <property type="protein sequence ID" value="KEQ82685.1"/>
    <property type="molecule type" value="Genomic_DNA"/>
</dbReference>
<dbReference type="InterPro" id="IPR024061">
    <property type="entry name" value="NDT80_DNA-bd_dom"/>
</dbReference>
<feature type="region of interest" description="Disordered" evidence="3">
    <location>
        <begin position="221"/>
        <end position="259"/>
    </location>
</feature>
<dbReference type="GeneID" id="40743193"/>
<dbReference type="PANTHER" id="PTHR35144">
    <property type="entry name" value="MEIOSIS-SPECIFIC TRANSCRIPTION FACTOR NDT80"/>
    <property type="match status" value="1"/>
</dbReference>
<proteinExistence type="predicted"/>
<dbReference type="RefSeq" id="XP_029758872.1">
    <property type="nucleotide sequence ID" value="XM_029900887.1"/>
</dbReference>
<sequence length="549" mass="60924">MEGFDPISMTYMATNFETGDHTAPPPPDMYTNMMMMPNDFMEQYSTYDTQTVYQGRNRDEYYGLPPPQTTPSLKRFSSTFDDAFSDAVGAFETIAETGTQDAQDAQDAKEIAIEQGHKFLKFTPPEYEYALLDYNFRQVSVSLNADLLGLFFTDKSAWAKPIDDAELMCYRRNIFQVSGTVLVPRSLSNIVTEQTKQIPIMSQELVISATESTEGSTTKIITVPWKTPPGNGNPAAEERAEKEPPSIPLDPSTTQEGDSNMAAFPFHWKRLQFRSATANNGRRKELQQHFIVHLKVVATLATGGKVTVCHAKSNPIVVRGRSPRNFQSRKDILLTGNGTHAKKATTSTARPRPPSQADHSHARKPSRNSIATLPRNETPAMNDFDPADFQMPALFNNAFQQQGAMTAIPPAPRAAEPQDYPVSSPDLVRQSSNMPAPPPVPQKLSLTDEEEVKQPSMSPPKTGNSAKRAAIGRAASTPSAFALQVGSSPDESADLLYEYFPLSLDDWQPPVDAVYRPHVVHHINPMPENKVRDRLSRLKNKRYFSEDVG</sequence>
<accession>A0A074XB01</accession>
<dbReference type="GO" id="GO:0000228">
    <property type="term" value="C:nuclear chromosome"/>
    <property type="evidence" value="ECO:0007669"/>
    <property type="project" value="TreeGrafter"/>
</dbReference>
<name>A0A074XB01_AURPU</name>
<dbReference type="Proteomes" id="UP000030706">
    <property type="component" value="Unassembled WGS sequence"/>
</dbReference>
<dbReference type="AlphaFoldDB" id="A0A074XB01"/>
<dbReference type="SUPFAM" id="SSF49417">
    <property type="entry name" value="p53-like transcription factors"/>
    <property type="match status" value="1"/>
</dbReference>
<dbReference type="STRING" id="1043002.A0A074XB01"/>
<keyword evidence="1 2" id="KW-0238">DNA-binding</keyword>
<dbReference type="PANTHER" id="PTHR35144:SF1">
    <property type="entry name" value="PROTEIN PACG"/>
    <property type="match status" value="1"/>
</dbReference>
<gene>
    <name evidence="5" type="ORF">M438DRAFT_276947</name>
</gene>
<feature type="region of interest" description="Disordered" evidence="3">
    <location>
        <begin position="410"/>
        <end position="471"/>
    </location>
</feature>
<evidence type="ECO:0000259" key="4">
    <source>
        <dbReference type="PROSITE" id="PS51517"/>
    </source>
</evidence>
<evidence type="ECO:0000256" key="2">
    <source>
        <dbReference type="PROSITE-ProRule" id="PRU00850"/>
    </source>
</evidence>
<dbReference type="Pfam" id="PF05224">
    <property type="entry name" value="NDT80_PhoG"/>
    <property type="match status" value="1"/>
</dbReference>
<dbReference type="InterPro" id="IPR008967">
    <property type="entry name" value="p53-like_TF_DNA-bd_sf"/>
</dbReference>